<sequence>MRCWHAPHVTGLAFSVLSAHYRAGPDASYRQSGSMALAPWNSTLSDRIRVLSDTPPCSPLRIYAVLLLQAGRSRDAYRERVSAEGTPGRLSHSGAATRPRPWHKVVPTALHEQPNHARISQMASYQTMAIHVNVIGDFFRQLLAHVQQTDGSPRR</sequence>
<dbReference type="InParanoid" id="A0A165GZ81"/>
<proteinExistence type="predicted"/>
<dbReference type="EMBL" id="KV423948">
    <property type="protein sequence ID" value="KZT58669.1"/>
    <property type="molecule type" value="Genomic_DNA"/>
</dbReference>
<organism evidence="1 2">
    <name type="scientific">Calocera cornea HHB12733</name>
    <dbReference type="NCBI Taxonomy" id="1353952"/>
    <lineage>
        <taxon>Eukaryota</taxon>
        <taxon>Fungi</taxon>
        <taxon>Dikarya</taxon>
        <taxon>Basidiomycota</taxon>
        <taxon>Agaricomycotina</taxon>
        <taxon>Dacrymycetes</taxon>
        <taxon>Dacrymycetales</taxon>
        <taxon>Dacrymycetaceae</taxon>
        <taxon>Calocera</taxon>
    </lineage>
</organism>
<accession>A0A165GZ81</accession>
<keyword evidence="2" id="KW-1185">Reference proteome</keyword>
<evidence type="ECO:0000313" key="1">
    <source>
        <dbReference type="EMBL" id="KZT58669.1"/>
    </source>
</evidence>
<protein>
    <submittedName>
        <fullName evidence="1">Uncharacterized protein</fullName>
    </submittedName>
</protein>
<gene>
    <name evidence="1" type="ORF">CALCODRAFT_230666</name>
</gene>
<dbReference type="AlphaFoldDB" id="A0A165GZ81"/>
<evidence type="ECO:0000313" key="2">
    <source>
        <dbReference type="Proteomes" id="UP000076842"/>
    </source>
</evidence>
<name>A0A165GZ81_9BASI</name>
<reference evidence="1 2" key="1">
    <citation type="journal article" date="2016" name="Mol. Biol. Evol.">
        <title>Comparative Genomics of Early-Diverging Mushroom-Forming Fungi Provides Insights into the Origins of Lignocellulose Decay Capabilities.</title>
        <authorList>
            <person name="Nagy L.G."/>
            <person name="Riley R."/>
            <person name="Tritt A."/>
            <person name="Adam C."/>
            <person name="Daum C."/>
            <person name="Floudas D."/>
            <person name="Sun H."/>
            <person name="Yadav J.S."/>
            <person name="Pangilinan J."/>
            <person name="Larsson K.H."/>
            <person name="Matsuura K."/>
            <person name="Barry K."/>
            <person name="Labutti K."/>
            <person name="Kuo R."/>
            <person name="Ohm R.A."/>
            <person name="Bhattacharya S.S."/>
            <person name="Shirouzu T."/>
            <person name="Yoshinaga Y."/>
            <person name="Martin F.M."/>
            <person name="Grigoriev I.V."/>
            <person name="Hibbett D.S."/>
        </authorList>
    </citation>
    <scope>NUCLEOTIDE SEQUENCE [LARGE SCALE GENOMIC DNA]</scope>
    <source>
        <strain evidence="1 2">HHB12733</strain>
    </source>
</reference>
<dbReference type="Proteomes" id="UP000076842">
    <property type="component" value="Unassembled WGS sequence"/>
</dbReference>